<feature type="domain" description="Reverse transcriptase Ty1/copia-type" evidence="2">
    <location>
        <begin position="167"/>
        <end position="229"/>
    </location>
</feature>
<dbReference type="PANTHER" id="PTHR11439">
    <property type="entry name" value="GAG-POL-RELATED RETROTRANSPOSON"/>
    <property type="match status" value="1"/>
</dbReference>
<gene>
    <name evidence="4" type="primary">LOC127747676</name>
</gene>
<dbReference type="Proteomes" id="UP000515211">
    <property type="component" value="Chromosome 5"/>
</dbReference>
<name>A0A9C6WQ78_ARADU</name>
<dbReference type="InterPro" id="IPR043502">
    <property type="entry name" value="DNA/RNA_pol_sf"/>
</dbReference>
<dbReference type="GeneID" id="127747676"/>
<evidence type="ECO:0000313" key="3">
    <source>
        <dbReference type="Proteomes" id="UP000515211"/>
    </source>
</evidence>
<reference evidence="4" key="2">
    <citation type="submission" date="2025-08" db="UniProtKB">
        <authorList>
            <consortium name="RefSeq"/>
        </authorList>
    </citation>
    <scope>IDENTIFICATION</scope>
    <source>
        <tissue evidence="4">Whole plant</tissue>
    </source>
</reference>
<evidence type="ECO:0000259" key="2">
    <source>
        <dbReference type="Pfam" id="PF07727"/>
    </source>
</evidence>
<dbReference type="PANTHER" id="PTHR11439:SF463">
    <property type="entry name" value="REVERSE TRANSCRIPTASE TY1_COPIA-TYPE DOMAIN-CONTAINING PROTEIN"/>
    <property type="match status" value="1"/>
</dbReference>
<evidence type="ECO:0000313" key="4">
    <source>
        <dbReference type="RefSeq" id="XP_052117781.1"/>
    </source>
</evidence>
<dbReference type="RefSeq" id="XP_052117781.1">
    <property type="nucleotide sequence ID" value="XM_052261821.1"/>
</dbReference>
<proteinExistence type="predicted"/>
<keyword evidence="3" id="KW-1185">Reference proteome</keyword>
<evidence type="ECO:0000256" key="1">
    <source>
        <dbReference type="SAM" id="MobiDB-lite"/>
    </source>
</evidence>
<dbReference type="SUPFAM" id="SSF56672">
    <property type="entry name" value="DNA/RNA polymerases"/>
    <property type="match status" value="1"/>
</dbReference>
<dbReference type="InterPro" id="IPR013103">
    <property type="entry name" value="RVT_2"/>
</dbReference>
<protein>
    <submittedName>
        <fullName evidence="4">Uncharacterized protein LOC127747676</fullName>
    </submittedName>
</protein>
<reference evidence="3" key="1">
    <citation type="journal article" date="2016" name="Nat. Genet.">
        <title>The genome sequences of Arachis duranensis and Arachis ipaensis, the diploid ancestors of cultivated peanut.</title>
        <authorList>
            <person name="Bertioli D.J."/>
            <person name="Cannon S.B."/>
            <person name="Froenicke L."/>
            <person name="Huang G."/>
            <person name="Farmer A.D."/>
            <person name="Cannon E.K."/>
            <person name="Liu X."/>
            <person name="Gao D."/>
            <person name="Clevenger J."/>
            <person name="Dash S."/>
            <person name="Ren L."/>
            <person name="Moretzsohn M.C."/>
            <person name="Shirasawa K."/>
            <person name="Huang W."/>
            <person name="Vidigal B."/>
            <person name="Abernathy B."/>
            <person name="Chu Y."/>
            <person name="Niederhuth C.E."/>
            <person name="Umale P."/>
            <person name="Araujo A.C."/>
            <person name="Kozik A."/>
            <person name="Kim K.D."/>
            <person name="Burow M.D."/>
            <person name="Varshney R.K."/>
            <person name="Wang X."/>
            <person name="Zhang X."/>
            <person name="Barkley N."/>
            <person name="Guimaraes P.M."/>
            <person name="Isobe S."/>
            <person name="Guo B."/>
            <person name="Liao B."/>
            <person name="Stalker H.T."/>
            <person name="Schmitz R.J."/>
            <person name="Scheffler B.E."/>
            <person name="Leal-Bertioli S.C."/>
            <person name="Xun X."/>
            <person name="Jackson S.A."/>
            <person name="Michelmore R."/>
            <person name="Ozias-Akins P."/>
        </authorList>
    </citation>
    <scope>NUCLEOTIDE SEQUENCE [LARGE SCALE GENOMIC DNA]</scope>
    <source>
        <strain evidence="3">cv. V14167</strain>
    </source>
</reference>
<dbReference type="KEGG" id="adu:127747676"/>
<feature type="region of interest" description="Disordered" evidence="1">
    <location>
        <begin position="1"/>
        <end position="24"/>
    </location>
</feature>
<dbReference type="AlphaFoldDB" id="A0A9C6WQ78"/>
<dbReference type="CDD" id="cd09272">
    <property type="entry name" value="RNase_HI_RT_Ty1"/>
    <property type="match status" value="1"/>
</dbReference>
<organism evidence="3 4">
    <name type="scientific">Arachis duranensis</name>
    <name type="common">Wild peanut</name>
    <dbReference type="NCBI Taxonomy" id="130453"/>
    <lineage>
        <taxon>Eukaryota</taxon>
        <taxon>Viridiplantae</taxon>
        <taxon>Streptophyta</taxon>
        <taxon>Embryophyta</taxon>
        <taxon>Tracheophyta</taxon>
        <taxon>Spermatophyta</taxon>
        <taxon>Magnoliopsida</taxon>
        <taxon>eudicotyledons</taxon>
        <taxon>Gunneridae</taxon>
        <taxon>Pentapetalae</taxon>
        <taxon>rosids</taxon>
        <taxon>fabids</taxon>
        <taxon>Fabales</taxon>
        <taxon>Fabaceae</taxon>
        <taxon>Papilionoideae</taxon>
        <taxon>50 kb inversion clade</taxon>
        <taxon>dalbergioids sensu lato</taxon>
        <taxon>Dalbergieae</taxon>
        <taxon>Pterocarpus clade</taxon>
        <taxon>Arachis</taxon>
    </lineage>
</organism>
<accession>A0A9C6WQ78</accession>
<dbReference type="Pfam" id="PF07727">
    <property type="entry name" value="RVT_2"/>
    <property type="match status" value="1"/>
</dbReference>
<sequence length="430" mass="49418">MINNMVAEENNDEVNNQSQREEFDKSEPYFTLEQREALLALLNQQDAHPTHSINQIVTTTFPSNQVSKLTADLKCKLIFEENECEIQDKTTMRTIGVAEQRRGLYAFEDLTPIQTTSQATSISLASTLSAQHTQIAHCELWHLRLGYLPNDKIAKAINSELTVLRENRTWTLTKLPNGKKAVECKWVFKLKLKSDGLVDRHKARLVAQGFIKTTGVDYFETYSPMVKMNTFPNSHDYCYSEGLHLHDLFKIKDIGELQFFLELEVVRMSEYRRLVGRLLYLTNTRPDIGYAVGRLSQFLECATDKHFEAAIRVLKYLKNEPALRLMFSSQTDLEPTGFSDSDWGTAIVSWKSKKRNIVAMSLCEVEYRALAMATREAQWITYILEDMQVKLDKSIAVYCDSQSALHIAANLVFHERTKHIDMDCHVVKDK</sequence>